<dbReference type="AlphaFoldDB" id="A0A6A4GQ56"/>
<reference evidence="1" key="1">
    <citation type="journal article" date="2019" name="Environ. Microbiol.">
        <title>Fungal ecological strategies reflected in gene transcription - a case study of two litter decomposers.</title>
        <authorList>
            <person name="Barbi F."/>
            <person name="Kohler A."/>
            <person name="Barry K."/>
            <person name="Baskaran P."/>
            <person name="Daum C."/>
            <person name="Fauchery L."/>
            <person name="Ihrmark K."/>
            <person name="Kuo A."/>
            <person name="LaButti K."/>
            <person name="Lipzen A."/>
            <person name="Morin E."/>
            <person name="Grigoriev I.V."/>
            <person name="Henrissat B."/>
            <person name="Lindahl B."/>
            <person name="Martin F."/>
        </authorList>
    </citation>
    <scope>NUCLEOTIDE SEQUENCE</scope>
    <source>
        <strain evidence="1">JB14</strain>
    </source>
</reference>
<keyword evidence="2" id="KW-1185">Reference proteome</keyword>
<name>A0A6A4GQ56_9AGAR</name>
<accession>A0A6A4GQ56</accession>
<sequence>MLGDLLHNDWVVSWELFRIVRLSRDRSRNKWDEKSRMVQFGPWEPPGPVDLLHLPPDLLLIHTQTQLHLQRVPPCTRAHNIFNSILSSHPYPINCNNSDNKTILSGSMMNASLTKAVFAVPAEGRLKVFDVRGTTSRRWRIDGLEGSGTRIRDGDSLSRPGNREPHELCSIAAQPKHD</sequence>
<proteinExistence type="predicted"/>
<protein>
    <submittedName>
        <fullName evidence="1">Uncharacterized protein</fullName>
    </submittedName>
</protein>
<organism evidence="1 2">
    <name type="scientific">Gymnopus androsaceus JB14</name>
    <dbReference type="NCBI Taxonomy" id="1447944"/>
    <lineage>
        <taxon>Eukaryota</taxon>
        <taxon>Fungi</taxon>
        <taxon>Dikarya</taxon>
        <taxon>Basidiomycota</taxon>
        <taxon>Agaricomycotina</taxon>
        <taxon>Agaricomycetes</taxon>
        <taxon>Agaricomycetidae</taxon>
        <taxon>Agaricales</taxon>
        <taxon>Marasmiineae</taxon>
        <taxon>Omphalotaceae</taxon>
        <taxon>Gymnopus</taxon>
    </lineage>
</organism>
<dbReference type="Proteomes" id="UP000799118">
    <property type="component" value="Unassembled WGS sequence"/>
</dbReference>
<dbReference type="EMBL" id="ML769792">
    <property type="protein sequence ID" value="KAE9387576.1"/>
    <property type="molecule type" value="Genomic_DNA"/>
</dbReference>
<evidence type="ECO:0000313" key="1">
    <source>
        <dbReference type="EMBL" id="KAE9387576.1"/>
    </source>
</evidence>
<gene>
    <name evidence="1" type="ORF">BT96DRAFT_948258</name>
</gene>
<evidence type="ECO:0000313" key="2">
    <source>
        <dbReference type="Proteomes" id="UP000799118"/>
    </source>
</evidence>